<name>A0A261FL89_9BIFI</name>
<keyword evidence="2" id="KW-1185">Reference proteome</keyword>
<dbReference type="OrthoDB" id="944647at2"/>
<dbReference type="InterPro" id="IPR041895">
    <property type="entry name" value="ArdA_dom1"/>
</dbReference>
<gene>
    <name evidence="1" type="ORF">BLEM_2082</name>
</gene>
<dbReference type="Pfam" id="PF07275">
    <property type="entry name" value="ArdA"/>
    <property type="match status" value="1"/>
</dbReference>
<accession>A0A261FL89</accession>
<organism evidence="1 2">
    <name type="scientific">Bifidobacterium lemurum</name>
    <dbReference type="NCBI Taxonomy" id="1603886"/>
    <lineage>
        <taxon>Bacteria</taxon>
        <taxon>Bacillati</taxon>
        <taxon>Actinomycetota</taxon>
        <taxon>Actinomycetes</taxon>
        <taxon>Bifidobacteriales</taxon>
        <taxon>Bifidobacteriaceae</taxon>
        <taxon>Bifidobacterium</taxon>
    </lineage>
</organism>
<dbReference type="STRING" id="1603886.GCA_001895165_01527"/>
<dbReference type="EMBL" id="MWWX01000019">
    <property type="protein sequence ID" value="OZG59907.1"/>
    <property type="molecule type" value="Genomic_DNA"/>
</dbReference>
<dbReference type="Gene3D" id="3.10.20.480">
    <property type="entry name" value="Antirestriction protein ArdA, domain 1"/>
    <property type="match status" value="1"/>
</dbReference>
<protein>
    <submittedName>
        <fullName evidence="1">Antirestriction protein</fullName>
    </submittedName>
</protein>
<evidence type="ECO:0000313" key="2">
    <source>
        <dbReference type="Proteomes" id="UP000216352"/>
    </source>
</evidence>
<reference evidence="1 2" key="1">
    <citation type="journal article" date="2017" name="BMC Genomics">
        <title>Comparative genomic and phylogenomic analyses of the Bifidobacteriaceae family.</title>
        <authorList>
            <person name="Lugli G.A."/>
            <person name="Milani C."/>
            <person name="Turroni F."/>
            <person name="Duranti S."/>
            <person name="Mancabelli L."/>
            <person name="Mangifesta M."/>
            <person name="Ferrario C."/>
            <person name="Modesto M."/>
            <person name="Mattarelli P."/>
            <person name="Jiri K."/>
            <person name="van Sinderen D."/>
            <person name="Ventura M."/>
        </authorList>
    </citation>
    <scope>NUCLEOTIDE SEQUENCE [LARGE SCALE GENOMIC DNA]</scope>
    <source>
        <strain evidence="1 2">DSM 28807</strain>
    </source>
</reference>
<dbReference type="RefSeq" id="WP_072726169.1">
    <property type="nucleotide sequence ID" value="NZ_BDIS01000019.1"/>
</dbReference>
<dbReference type="AlphaFoldDB" id="A0A261FL89"/>
<evidence type="ECO:0000313" key="1">
    <source>
        <dbReference type="EMBL" id="OZG59907.1"/>
    </source>
</evidence>
<sequence>MADDGISVYVANLGKYNEGELKGGWITLPVEPDDLDRFLSETVGVGAAGYEEYAIHDWEGDGLVALSGMKIDEHVDLNDLNVAAAILKEQGADVAAMLDHAAEQANASGPLAYASLALQADDIPFSAYDAPEGVLYASLEEKFAYSCAETDEDLKEAIDGKWGPYLNLAAIGRDLAMNMTLTDDGYFDDAQDYPDPDYYSREELYEHAGYLLPGADGEDAAWRMGTASGLDAPTASGPAR</sequence>
<proteinExistence type="predicted"/>
<comment type="caution">
    <text evidence="1">The sequence shown here is derived from an EMBL/GenBank/DDBJ whole genome shotgun (WGS) entry which is preliminary data.</text>
</comment>
<dbReference type="InterPro" id="IPR009899">
    <property type="entry name" value="ArdA"/>
</dbReference>
<dbReference type="Proteomes" id="UP000216352">
    <property type="component" value="Unassembled WGS sequence"/>
</dbReference>